<protein>
    <recommendedName>
        <fullName evidence="2">YCII-related domain-containing protein</fullName>
    </recommendedName>
</protein>
<dbReference type="InterPro" id="IPR011008">
    <property type="entry name" value="Dimeric_a/b-barrel"/>
</dbReference>
<sequence length="101" mass="11127">MSRFAVFYRPARADFIDGPTEFEQQKVSEHFEYLKQALEARQLLHAGRTMTNAPVGVGIFEAESPEAAQAFIDSDPVVASGVFVAEVHPYRVALMQGVEPG</sequence>
<gene>
    <name evidence="3" type="ORF">HYR64_05185</name>
</gene>
<evidence type="ECO:0000313" key="4">
    <source>
        <dbReference type="Proteomes" id="UP000727962"/>
    </source>
</evidence>
<dbReference type="SUPFAM" id="SSF54909">
    <property type="entry name" value="Dimeric alpha+beta barrel"/>
    <property type="match status" value="1"/>
</dbReference>
<dbReference type="Proteomes" id="UP000727962">
    <property type="component" value="Unassembled WGS sequence"/>
</dbReference>
<dbReference type="Gene3D" id="3.30.70.1060">
    <property type="entry name" value="Dimeric alpha+beta barrel"/>
    <property type="match status" value="1"/>
</dbReference>
<comment type="caution">
    <text evidence="3">The sequence shown here is derived from an EMBL/GenBank/DDBJ whole genome shotgun (WGS) entry which is preliminary data.</text>
</comment>
<evidence type="ECO:0000256" key="1">
    <source>
        <dbReference type="ARBA" id="ARBA00007689"/>
    </source>
</evidence>
<accession>A0A931LSB5</accession>
<feature type="domain" description="YCII-related" evidence="2">
    <location>
        <begin position="21"/>
        <end position="85"/>
    </location>
</feature>
<reference evidence="3" key="1">
    <citation type="submission" date="2020-07" db="EMBL/GenBank/DDBJ databases">
        <title>Huge and variable diversity of episymbiotic CPR bacteria and DPANN archaea in groundwater ecosystems.</title>
        <authorList>
            <person name="He C.Y."/>
            <person name="Keren R."/>
            <person name="Whittaker M."/>
            <person name="Farag I.F."/>
            <person name="Doudna J."/>
            <person name="Cate J.H.D."/>
            <person name="Banfield J.F."/>
        </authorList>
    </citation>
    <scope>NUCLEOTIDE SEQUENCE</scope>
    <source>
        <strain evidence="3">NC_groundwater_17_Pr7_B-0.1um_64_12</strain>
    </source>
</reference>
<proteinExistence type="inferred from homology"/>
<dbReference type="Pfam" id="PF03795">
    <property type="entry name" value="YCII"/>
    <property type="match status" value="1"/>
</dbReference>
<dbReference type="EMBL" id="JACOSL010000031">
    <property type="protein sequence ID" value="MBI1756482.1"/>
    <property type="molecule type" value="Genomic_DNA"/>
</dbReference>
<comment type="similarity">
    <text evidence="1">Belongs to the YciI family.</text>
</comment>
<dbReference type="InterPro" id="IPR005545">
    <property type="entry name" value="YCII"/>
</dbReference>
<organism evidence="3 4">
    <name type="scientific">Fimbriimonas ginsengisoli</name>
    <dbReference type="NCBI Taxonomy" id="1005039"/>
    <lineage>
        <taxon>Bacteria</taxon>
        <taxon>Bacillati</taxon>
        <taxon>Armatimonadota</taxon>
        <taxon>Fimbriimonadia</taxon>
        <taxon>Fimbriimonadales</taxon>
        <taxon>Fimbriimonadaceae</taxon>
        <taxon>Fimbriimonas</taxon>
    </lineage>
</organism>
<evidence type="ECO:0000259" key="2">
    <source>
        <dbReference type="Pfam" id="PF03795"/>
    </source>
</evidence>
<dbReference type="AlphaFoldDB" id="A0A931LSB5"/>
<name>A0A931LSB5_FIMGI</name>
<evidence type="ECO:0000313" key="3">
    <source>
        <dbReference type="EMBL" id="MBI1756482.1"/>
    </source>
</evidence>